<dbReference type="Proteomes" id="UP000887574">
    <property type="component" value="Unplaced"/>
</dbReference>
<evidence type="ECO:0000313" key="2">
    <source>
        <dbReference type="WBParaSite" id="jg9135"/>
    </source>
</evidence>
<name>A0A915EUJ2_9BILA</name>
<sequence length="87" mass="9946">MDASEKLKIYEECKAKAKDWSYAELQAKLKELGRDCIVQNCNFNAKVQTYAELLILQKIEQISGPLPVEEEEGCLTSESFIWCLQNS</sequence>
<protein>
    <submittedName>
        <fullName evidence="2">Uncharacterized protein</fullName>
    </submittedName>
</protein>
<evidence type="ECO:0000313" key="1">
    <source>
        <dbReference type="Proteomes" id="UP000887574"/>
    </source>
</evidence>
<accession>A0A915EUJ2</accession>
<dbReference type="AlphaFoldDB" id="A0A915EUJ2"/>
<dbReference type="WBParaSite" id="jg9135">
    <property type="protein sequence ID" value="jg9135"/>
    <property type="gene ID" value="jg9135"/>
</dbReference>
<proteinExistence type="predicted"/>
<organism evidence="1 2">
    <name type="scientific">Ditylenchus dipsaci</name>
    <dbReference type="NCBI Taxonomy" id="166011"/>
    <lineage>
        <taxon>Eukaryota</taxon>
        <taxon>Metazoa</taxon>
        <taxon>Ecdysozoa</taxon>
        <taxon>Nematoda</taxon>
        <taxon>Chromadorea</taxon>
        <taxon>Rhabditida</taxon>
        <taxon>Tylenchina</taxon>
        <taxon>Tylenchomorpha</taxon>
        <taxon>Sphaerularioidea</taxon>
        <taxon>Anguinidae</taxon>
        <taxon>Anguininae</taxon>
        <taxon>Ditylenchus</taxon>
    </lineage>
</organism>
<keyword evidence="1" id="KW-1185">Reference proteome</keyword>
<reference evidence="2" key="1">
    <citation type="submission" date="2022-11" db="UniProtKB">
        <authorList>
            <consortium name="WormBaseParasite"/>
        </authorList>
    </citation>
    <scope>IDENTIFICATION</scope>
</reference>